<sequence>MNAQGNAPEARSSGSPDRVGRGTVNALKIAGGGAICAPPGDTDTRAMNAKQVSNLIDMKLVTREGGLLGRVDELLIEQESGRIAYIVAEYHDGKRRTIPWNRVECEAGVFRLREFAGPQAE</sequence>
<gene>
    <name evidence="3" type="ORF">F0M18_17940</name>
</gene>
<dbReference type="EMBL" id="VTUX01000010">
    <property type="protein sequence ID" value="KAA1188547.1"/>
    <property type="molecule type" value="Genomic_DNA"/>
</dbReference>
<dbReference type="AlphaFoldDB" id="A0A5B0WPS2"/>
<dbReference type="SUPFAM" id="SSF50346">
    <property type="entry name" value="PRC-barrel domain"/>
    <property type="match status" value="1"/>
</dbReference>
<evidence type="ECO:0000259" key="2">
    <source>
        <dbReference type="Pfam" id="PF05239"/>
    </source>
</evidence>
<evidence type="ECO:0000313" key="3">
    <source>
        <dbReference type="EMBL" id="KAA1188547.1"/>
    </source>
</evidence>
<proteinExistence type="predicted"/>
<organism evidence="3 4">
    <name type="scientific">Pseudohalioglobus sediminis</name>
    <dbReference type="NCBI Taxonomy" id="2606449"/>
    <lineage>
        <taxon>Bacteria</taxon>
        <taxon>Pseudomonadati</taxon>
        <taxon>Pseudomonadota</taxon>
        <taxon>Gammaproteobacteria</taxon>
        <taxon>Cellvibrionales</taxon>
        <taxon>Halieaceae</taxon>
        <taxon>Pseudohalioglobus</taxon>
    </lineage>
</organism>
<dbReference type="InterPro" id="IPR011033">
    <property type="entry name" value="PRC_barrel-like_sf"/>
</dbReference>
<evidence type="ECO:0000313" key="4">
    <source>
        <dbReference type="Proteomes" id="UP000323708"/>
    </source>
</evidence>
<dbReference type="InterPro" id="IPR027275">
    <property type="entry name" value="PRC-brl_dom"/>
</dbReference>
<comment type="caution">
    <text evidence="3">The sequence shown here is derived from an EMBL/GenBank/DDBJ whole genome shotgun (WGS) entry which is preliminary data.</text>
</comment>
<evidence type="ECO:0000256" key="1">
    <source>
        <dbReference type="SAM" id="MobiDB-lite"/>
    </source>
</evidence>
<dbReference type="Gene3D" id="2.30.30.240">
    <property type="entry name" value="PRC-barrel domain"/>
    <property type="match status" value="1"/>
</dbReference>
<name>A0A5B0WPS2_9GAMM</name>
<feature type="region of interest" description="Disordered" evidence="1">
    <location>
        <begin position="1"/>
        <end position="22"/>
    </location>
</feature>
<reference evidence="3 4" key="1">
    <citation type="submission" date="2019-09" db="EMBL/GenBank/DDBJ databases">
        <authorList>
            <person name="Chen X.-Y."/>
        </authorList>
    </citation>
    <scope>NUCLEOTIDE SEQUENCE [LARGE SCALE GENOMIC DNA]</scope>
    <source>
        <strain evidence="3 4">NY5</strain>
    </source>
</reference>
<feature type="domain" description="PRC-barrel" evidence="2">
    <location>
        <begin position="47"/>
        <end position="109"/>
    </location>
</feature>
<dbReference type="Pfam" id="PF05239">
    <property type="entry name" value="PRC"/>
    <property type="match status" value="1"/>
</dbReference>
<accession>A0A5B0WPS2</accession>
<dbReference type="Proteomes" id="UP000323708">
    <property type="component" value="Unassembled WGS sequence"/>
</dbReference>
<protein>
    <submittedName>
        <fullName evidence="3">PRC-barrel domain containing protein</fullName>
    </submittedName>
</protein>
<keyword evidence="4" id="KW-1185">Reference proteome</keyword>